<keyword evidence="4" id="KW-0028">Amino-acid biosynthesis</keyword>
<keyword evidence="3" id="KW-0432">Leucine biosynthesis</keyword>
<dbReference type="AlphaFoldDB" id="A0A0H2UQG5"/>
<dbReference type="Gene3D" id="1.10.238.260">
    <property type="match status" value="1"/>
</dbReference>
<dbReference type="Proteomes" id="UP000000585">
    <property type="component" value="Chromosome"/>
</dbReference>
<dbReference type="SUPFAM" id="SSF51569">
    <property type="entry name" value="Aldolase"/>
    <property type="match status" value="1"/>
</dbReference>
<dbReference type="EMBL" id="AE005672">
    <property type="protein sequence ID" value="AAK75362.1"/>
    <property type="molecule type" value="Genomic_DNA"/>
</dbReference>
<dbReference type="BioCyc" id="SPNE170187:G1FZB-1272-MONOMER"/>
<dbReference type="InterPro" id="IPR013785">
    <property type="entry name" value="Aldolase_TIM"/>
</dbReference>
<keyword evidence="5 9" id="KW-0808">Transferase</keyword>
<keyword evidence="9" id="KW-0012">Acyltransferase</keyword>
<name>A0A0H2UQG5_STRPN</name>
<sequence length="364" mass="40245">MNFQLAKYSLLKRFLENIGFTTLEEYGAIFKYLIENVKTDRQIIYSPHCHDDLGMAVANSLAAVKNGAGRVEGTINGIRERAENAALEEIAVALNIRQDYYQVETSIVLNETINTSEMVSRFSGIPVPKNKAVVGGNTFSHESGIHQDGVLKNPLTYEIITPELVGVKILLGKLSGRHAFVEKLRELALDFTEEDIKPLFAKFKALVDKKQEITDADIRALVAGTMVENPEGFHFDDLQLQTHADNDIEALVSLANMDGEKVEFNATGQGSVEAIFNAIDKFFNQSVRLVSYTIDAVTDGIDTQDRVLVTVENRDTETIFNAAGLDFDVLKASAIVYINANTFVQKENAGEMGRSVSYHDMPSV</sequence>
<organism evidence="9 10">
    <name type="scientific">Streptococcus pneumoniae serotype 4 (strain ATCC BAA-334 / TIGR4)</name>
    <dbReference type="NCBI Taxonomy" id="170187"/>
    <lineage>
        <taxon>Bacteria</taxon>
        <taxon>Bacillati</taxon>
        <taxon>Bacillota</taxon>
        <taxon>Bacilli</taxon>
        <taxon>Lactobacillales</taxon>
        <taxon>Streptococcaceae</taxon>
        <taxon>Streptococcus</taxon>
    </lineage>
</organism>
<dbReference type="InterPro" id="IPR036230">
    <property type="entry name" value="LeuA_allosteric_dom_sf"/>
</dbReference>
<dbReference type="InterPro" id="IPR000891">
    <property type="entry name" value="PYR_CT"/>
</dbReference>
<protein>
    <recommendedName>
        <fullName evidence="2">2-isopropylmalate synthase</fullName>
    </recommendedName>
</protein>
<evidence type="ECO:0000256" key="3">
    <source>
        <dbReference type="ARBA" id="ARBA00022430"/>
    </source>
</evidence>
<reference evidence="9 10" key="1">
    <citation type="journal article" date="2001" name="Science">
        <title>Complete genome sequence of a virulent isolate of Streptococcus pneumoniae.</title>
        <authorList>
            <person name="Tettelin H."/>
            <person name="Nelson K.E."/>
            <person name="Paulsen I.T."/>
            <person name="Eisen J.A."/>
            <person name="Read T.D."/>
            <person name="Peterson S."/>
            <person name="Heidelberg J."/>
            <person name="DeBoy R.T."/>
            <person name="Haft D.H."/>
            <person name="Dodson R.J."/>
            <person name="Durkin A.S."/>
            <person name="Gwinn M."/>
            <person name="Kolonay J.F."/>
            <person name="Nelson W.C."/>
            <person name="Peterson J.D."/>
            <person name="Umayam L.A."/>
            <person name="White O."/>
            <person name="Salzberg S.L."/>
            <person name="Lewis M.R."/>
            <person name="Radune D."/>
            <person name="Holtzapple E."/>
            <person name="Khouri H."/>
            <person name="Wolf A.M."/>
            <person name="Utterback T.R."/>
            <person name="Hansen C.L."/>
            <person name="McDonald L.A."/>
            <person name="Feldblyum T.V."/>
            <person name="Angiuoli S."/>
            <person name="Dickinson T."/>
            <person name="Hickey E.K."/>
            <person name="Holt I.E."/>
            <person name="Loftus B.J."/>
            <person name="Yang F."/>
            <person name="Smith H.O."/>
            <person name="Venter J.C."/>
            <person name="Dougherty B.A."/>
            <person name="Morrison D.A."/>
            <person name="Hollingshead S.K."/>
            <person name="Fraser C.M."/>
        </authorList>
    </citation>
    <scope>NUCLEOTIDE SEQUENCE [LARGE SCALE GENOMIC DNA]</scope>
    <source>
        <strain evidence="10">ATCC BAA-334 / TIGR4</strain>
    </source>
</reference>
<evidence type="ECO:0000259" key="8">
    <source>
        <dbReference type="PROSITE" id="PS50991"/>
    </source>
</evidence>
<dbReference type="PANTHER" id="PTHR10277:SF9">
    <property type="entry name" value="2-ISOPROPYLMALATE SYNTHASE 1, CHLOROPLASTIC-RELATED"/>
    <property type="match status" value="1"/>
</dbReference>
<dbReference type="InterPro" id="IPR013709">
    <property type="entry name" value="2-isopropylmalate_synth_dimer"/>
</dbReference>
<keyword evidence="6" id="KW-0464">Manganese</keyword>
<dbReference type="Gene3D" id="3.20.20.70">
    <property type="entry name" value="Aldolase class I"/>
    <property type="match status" value="1"/>
</dbReference>
<dbReference type="GO" id="GO:0009098">
    <property type="term" value="P:L-leucine biosynthetic process"/>
    <property type="evidence" value="ECO:0007669"/>
    <property type="project" value="UniProtKB-KW"/>
</dbReference>
<dbReference type="SMART" id="SM00917">
    <property type="entry name" value="LeuA_dimer"/>
    <property type="match status" value="1"/>
</dbReference>
<proteinExistence type="inferred from homology"/>
<dbReference type="InterPro" id="IPR050073">
    <property type="entry name" value="2-IPM_HCS-like"/>
</dbReference>
<evidence type="ECO:0000313" key="10">
    <source>
        <dbReference type="Proteomes" id="UP000000585"/>
    </source>
</evidence>
<comment type="similarity">
    <text evidence="1">Belongs to the alpha-IPM synthase/homocitrate synthase family. LeuA type 1 subfamily.</text>
</comment>
<evidence type="ECO:0000256" key="7">
    <source>
        <dbReference type="ARBA" id="ARBA00023304"/>
    </source>
</evidence>
<dbReference type="eggNOG" id="COG0119">
    <property type="taxonomic scope" value="Bacteria"/>
</dbReference>
<evidence type="ECO:0000256" key="1">
    <source>
        <dbReference type="ARBA" id="ARBA00009396"/>
    </source>
</evidence>
<keyword evidence="7" id="KW-0100">Branched-chain amino acid biosynthesis</keyword>
<dbReference type="PhylomeDB" id="A0A0H2UQG5"/>
<dbReference type="GO" id="GO:0003852">
    <property type="term" value="F:2-isopropylmalate synthase activity"/>
    <property type="evidence" value="ECO:0007669"/>
    <property type="project" value="InterPro"/>
</dbReference>
<keyword evidence="10" id="KW-1185">Reference proteome</keyword>
<evidence type="ECO:0000256" key="5">
    <source>
        <dbReference type="ARBA" id="ARBA00022679"/>
    </source>
</evidence>
<dbReference type="Pfam" id="PF00682">
    <property type="entry name" value="HMGL-like"/>
    <property type="match status" value="1"/>
</dbReference>
<dbReference type="InterPro" id="IPR054691">
    <property type="entry name" value="LeuA/HCS_post-cat"/>
</dbReference>
<dbReference type="PANTHER" id="PTHR10277">
    <property type="entry name" value="HOMOCITRATE SYNTHASE-RELATED"/>
    <property type="match status" value="1"/>
</dbReference>
<dbReference type="EnsemblBacteria" id="AAK75362">
    <property type="protein sequence ID" value="AAK75362"/>
    <property type="gene ID" value="SP_1258"/>
</dbReference>
<evidence type="ECO:0000256" key="4">
    <source>
        <dbReference type="ARBA" id="ARBA00022605"/>
    </source>
</evidence>
<dbReference type="Gene3D" id="3.30.160.270">
    <property type="match status" value="1"/>
</dbReference>
<evidence type="ECO:0000313" key="9">
    <source>
        <dbReference type="EMBL" id="AAK75362.1"/>
    </source>
</evidence>
<dbReference type="PaxDb" id="170187-SP_1258"/>
<dbReference type="Pfam" id="PF08502">
    <property type="entry name" value="LeuA_dimer"/>
    <property type="match status" value="1"/>
</dbReference>
<dbReference type="FunFam" id="1.10.238.260:FF:000001">
    <property type="entry name" value="2-isopropylmalate synthase"/>
    <property type="match status" value="1"/>
</dbReference>
<dbReference type="Pfam" id="PF22617">
    <property type="entry name" value="HCS_D2"/>
    <property type="match status" value="1"/>
</dbReference>
<gene>
    <name evidence="9" type="ordered locus">SP_1258</name>
</gene>
<dbReference type="KEGG" id="spn:SP_1258"/>
<dbReference type="PROSITE" id="PS50991">
    <property type="entry name" value="PYR_CT"/>
    <property type="match status" value="1"/>
</dbReference>
<evidence type="ECO:0000256" key="2">
    <source>
        <dbReference type="ARBA" id="ARBA00018198"/>
    </source>
</evidence>
<dbReference type="SUPFAM" id="SSF110921">
    <property type="entry name" value="2-isopropylmalate synthase LeuA, allosteric (dimerisation) domain"/>
    <property type="match status" value="1"/>
</dbReference>
<feature type="domain" description="Pyruvate carboxyltransferase" evidence="8">
    <location>
        <begin position="1"/>
        <end position="113"/>
    </location>
</feature>
<evidence type="ECO:0000256" key="6">
    <source>
        <dbReference type="ARBA" id="ARBA00023211"/>
    </source>
</evidence>
<accession>A0A0H2UQG5</accession>